<organism evidence="2 3">
    <name type="scientific">Hymenobacter tibetensis</name>
    <dbReference type="NCBI Taxonomy" id="497967"/>
    <lineage>
        <taxon>Bacteria</taxon>
        <taxon>Pseudomonadati</taxon>
        <taxon>Bacteroidota</taxon>
        <taxon>Cytophagia</taxon>
        <taxon>Cytophagales</taxon>
        <taxon>Hymenobacteraceae</taxon>
        <taxon>Hymenobacter</taxon>
    </lineage>
</organism>
<dbReference type="Proteomes" id="UP000831113">
    <property type="component" value="Chromosome"/>
</dbReference>
<dbReference type="InterPro" id="IPR007024">
    <property type="entry name" value="BLUF_domain"/>
</dbReference>
<gene>
    <name evidence="2" type="ORF">MTX78_14505</name>
</gene>
<feature type="domain" description="BLUF" evidence="1">
    <location>
        <begin position="65"/>
        <end position="156"/>
    </location>
</feature>
<keyword evidence="3" id="KW-1185">Reference proteome</keyword>
<dbReference type="SUPFAM" id="SSF54975">
    <property type="entry name" value="Acylphosphatase/BLUF domain-like"/>
    <property type="match status" value="1"/>
</dbReference>
<proteinExistence type="predicted"/>
<dbReference type="Pfam" id="PF04940">
    <property type="entry name" value="BLUF"/>
    <property type="match status" value="1"/>
</dbReference>
<sequence>MLVYTVMADPTFPYEAARRRAVAAMIRFLADTPLAPSRYERQLLLRYQEGKLTIDQVLALLETSTYHVFYRSRATFGVTVADVEALVEWSRNYNAQHQLTGLLLYSEEQFVQVIEGEEAAVRALFARIQQDARHRQVVTLSEGPGPQRLFAEWSMAWGQVDPVELTQVLGAVERQILLPESITDPHLQLLLHAFHLVEPDAE</sequence>
<dbReference type="PROSITE" id="PS50925">
    <property type="entry name" value="BLUF"/>
    <property type="match status" value="1"/>
</dbReference>
<evidence type="ECO:0000259" key="1">
    <source>
        <dbReference type="PROSITE" id="PS50925"/>
    </source>
</evidence>
<evidence type="ECO:0000313" key="3">
    <source>
        <dbReference type="Proteomes" id="UP000831113"/>
    </source>
</evidence>
<protein>
    <submittedName>
        <fullName evidence="2">BLUF domain-containing protein</fullName>
    </submittedName>
</protein>
<dbReference type="InterPro" id="IPR036046">
    <property type="entry name" value="Acylphosphatase-like_dom_sf"/>
</dbReference>
<dbReference type="RefSeq" id="WP_243795591.1">
    <property type="nucleotide sequence ID" value="NZ_CP094669.1"/>
</dbReference>
<dbReference type="Gene3D" id="3.30.70.100">
    <property type="match status" value="1"/>
</dbReference>
<accession>A0ABY4CWG0</accession>
<name>A0ABY4CWG0_9BACT</name>
<evidence type="ECO:0000313" key="2">
    <source>
        <dbReference type="EMBL" id="UOG73334.1"/>
    </source>
</evidence>
<reference evidence="2 3" key="1">
    <citation type="submission" date="2022-03" db="EMBL/GenBank/DDBJ databases">
        <title>Hymenobactersp. isolated from the air.</title>
        <authorList>
            <person name="Won M."/>
            <person name="Kwon S.-W."/>
        </authorList>
    </citation>
    <scope>NUCLEOTIDE SEQUENCE [LARGE SCALE GENOMIC DNA]</scope>
    <source>
        <strain evidence="2 3">KACC 21982</strain>
    </source>
</reference>
<dbReference type="SMART" id="SM01034">
    <property type="entry name" value="BLUF"/>
    <property type="match status" value="1"/>
</dbReference>
<dbReference type="EMBL" id="CP094669">
    <property type="protein sequence ID" value="UOG73334.1"/>
    <property type="molecule type" value="Genomic_DNA"/>
</dbReference>